<dbReference type="GO" id="GO:0004803">
    <property type="term" value="F:transposase activity"/>
    <property type="evidence" value="ECO:0007669"/>
    <property type="project" value="TreeGrafter"/>
</dbReference>
<dbReference type="GO" id="GO:0003676">
    <property type="term" value="F:nucleic acid binding"/>
    <property type="evidence" value="ECO:0007669"/>
    <property type="project" value="InterPro"/>
</dbReference>
<dbReference type="InterPro" id="IPR025246">
    <property type="entry name" value="IS30-like_HTH"/>
</dbReference>
<keyword evidence="1" id="KW-0233">DNA recombination</keyword>
<sequence>MYKQIISEQRYTINVLLQKKMSKKDIAKAINVDLSTIYRELKRNSGSRNHYNWETAEANARRKKRRTPGNRRISQEVREEALRLLKEKQWSPEQISGYLAKEGKRISTESIYRIIRKDKKERGSLYKNCRHRLKHRARPVGGKRIVIPNRVSISERPKEVDGVRFGDFEMDTIVGKDNCGAIVTLVEKQTNMLFMRKLKHGKNAKKLAETVKKILMPFKGKIKSITTDNGMEFAAHEIISKSLGVPVYFADPYSSWQKGAIENANGLVRQYIPKSAAFSNFSQQKITKFTAKINERPRKKLNFSTPKECFYKNIS</sequence>
<dbReference type="InterPro" id="IPR036397">
    <property type="entry name" value="RNaseH_sf"/>
</dbReference>
<proteinExistence type="predicted"/>
<feature type="domain" description="Integrase catalytic" evidence="2">
    <location>
        <begin position="153"/>
        <end position="314"/>
    </location>
</feature>
<evidence type="ECO:0000313" key="4">
    <source>
        <dbReference type="Proteomes" id="UP000284161"/>
    </source>
</evidence>
<name>A0A412EBU7_BACSE</name>
<dbReference type="InterPro" id="IPR001584">
    <property type="entry name" value="Integrase_cat-core"/>
</dbReference>
<evidence type="ECO:0000313" key="3">
    <source>
        <dbReference type="EMBL" id="RGR30262.1"/>
    </source>
</evidence>
<dbReference type="InterPro" id="IPR053392">
    <property type="entry name" value="Transposase_IS30-like"/>
</dbReference>
<dbReference type="PANTHER" id="PTHR10948:SF23">
    <property type="entry name" value="TRANSPOSASE INSI FOR INSERTION SEQUENCE ELEMENT IS30A-RELATED"/>
    <property type="match status" value="1"/>
</dbReference>
<dbReference type="Gene3D" id="1.10.10.60">
    <property type="entry name" value="Homeodomain-like"/>
    <property type="match status" value="1"/>
</dbReference>
<dbReference type="GO" id="GO:0006310">
    <property type="term" value="P:DNA recombination"/>
    <property type="evidence" value="ECO:0007669"/>
    <property type="project" value="UniProtKB-KW"/>
</dbReference>
<dbReference type="SUPFAM" id="SSF46689">
    <property type="entry name" value="Homeodomain-like"/>
    <property type="match status" value="1"/>
</dbReference>
<gene>
    <name evidence="3" type="ORF">DWY58_00260</name>
</gene>
<dbReference type="GO" id="GO:0005829">
    <property type="term" value="C:cytosol"/>
    <property type="evidence" value="ECO:0007669"/>
    <property type="project" value="TreeGrafter"/>
</dbReference>
<organism evidence="3 4">
    <name type="scientific">Bacteroides stercoris</name>
    <dbReference type="NCBI Taxonomy" id="46506"/>
    <lineage>
        <taxon>Bacteria</taxon>
        <taxon>Pseudomonadati</taxon>
        <taxon>Bacteroidota</taxon>
        <taxon>Bacteroidia</taxon>
        <taxon>Bacteroidales</taxon>
        <taxon>Bacteroidaceae</taxon>
        <taxon>Bacteroides</taxon>
    </lineage>
</organism>
<dbReference type="PROSITE" id="PS50994">
    <property type="entry name" value="INTEGRASE"/>
    <property type="match status" value="1"/>
</dbReference>
<dbReference type="Gene3D" id="3.30.420.10">
    <property type="entry name" value="Ribonuclease H-like superfamily/Ribonuclease H"/>
    <property type="match status" value="1"/>
</dbReference>
<dbReference type="EMBL" id="QRUB01000001">
    <property type="protein sequence ID" value="RGR30262.1"/>
    <property type="molecule type" value="Genomic_DNA"/>
</dbReference>
<dbReference type="Proteomes" id="UP000284161">
    <property type="component" value="Unassembled WGS sequence"/>
</dbReference>
<evidence type="ECO:0000259" key="2">
    <source>
        <dbReference type="PROSITE" id="PS50994"/>
    </source>
</evidence>
<dbReference type="Pfam" id="PF00665">
    <property type="entry name" value="rve"/>
    <property type="match status" value="1"/>
</dbReference>
<dbReference type="Pfam" id="PF13565">
    <property type="entry name" value="HTH_32"/>
    <property type="match status" value="1"/>
</dbReference>
<dbReference type="PANTHER" id="PTHR10948">
    <property type="entry name" value="TRANSPOSASE"/>
    <property type="match status" value="1"/>
</dbReference>
<dbReference type="GO" id="GO:0015074">
    <property type="term" value="P:DNA integration"/>
    <property type="evidence" value="ECO:0007669"/>
    <property type="project" value="InterPro"/>
</dbReference>
<dbReference type="InterPro" id="IPR051917">
    <property type="entry name" value="Transposase-Integrase"/>
</dbReference>
<dbReference type="InterPro" id="IPR012337">
    <property type="entry name" value="RNaseH-like_sf"/>
</dbReference>
<dbReference type="SUPFAM" id="SSF53098">
    <property type="entry name" value="Ribonuclease H-like"/>
    <property type="match status" value="1"/>
</dbReference>
<dbReference type="RefSeq" id="WP_117917141.1">
    <property type="nucleotide sequence ID" value="NZ_QRUB01000001.1"/>
</dbReference>
<dbReference type="AlphaFoldDB" id="A0A412EBU7"/>
<reference evidence="3 4" key="1">
    <citation type="submission" date="2018-08" db="EMBL/GenBank/DDBJ databases">
        <title>A genome reference for cultivated species of the human gut microbiota.</title>
        <authorList>
            <person name="Zou Y."/>
            <person name="Xue W."/>
            <person name="Luo G."/>
        </authorList>
    </citation>
    <scope>NUCLEOTIDE SEQUENCE [LARGE SCALE GENOMIC DNA]</scope>
    <source>
        <strain evidence="3 4">AF25-6</strain>
    </source>
</reference>
<protein>
    <submittedName>
        <fullName evidence="3">IS30 family transposase</fullName>
    </submittedName>
</protein>
<comment type="caution">
    <text evidence="3">The sequence shown here is derived from an EMBL/GenBank/DDBJ whole genome shotgun (WGS) entry which is preliminary data.</text>
</comment>
<dbReference type="InterPro" id="IPR009057">
    <property type="entry name" value="Homeodomain-like_sf"/>
</dbReference>
<dbReference type="GO" id="GO:0032196">
    <property type="term" value="P:transposition"/>
    <property type="evidence" value="ECO:0007669"/>
    <property type="project" value="TreeGrafter"/>
</dbReference>
<accession>A0A412EBU7</accession>
<evidence type="ECO:0000256" key="1">
    <source>
        <dbReference type="ARBA" id="ARBA00023172"/>
    </source>
</evidence>
<dbReference type="NCBIfam" id="NF033563">
    <property type="entry name" value="transpos_IS30"/>
    <property type="match status" value="1"/>
</dbReference>
<dbReference type="Pfam" id="PF13936">
    <property type="entry name" value="HTH_38"/>
    <property type="match status" value="1"/>
</dbReference>